<protein>
    <submittedName>
        <fullName evidence="1">Uncharacterized protein</fullName>
    </submittedName>
</protein>
<accession>A0A1I6GFV8</accession>
<dbReference type="Proteomes" id="UP000198531">
    <property type="component" value="Unassembled WGS sequence"/>
</dbReference>
<gene>
    <name evidence="1" type="ORF">SAMN04487947_1083</name>
</gene>
<proteinExistence type="predicted"/>
<dbReference type="OrthoDB" id="169621at2157"/>
<evidence type="ECO:0000313" key="1">
    <source>
        <dbReference type="EMBL" id="SFR41020.1"/>
    </source>
</evidence>
<dbReference type="EMBL" id="FOYT01000001">
    <property type="protein sequence ID" value="SFR41020.1"/>
    <property type="molecule type" value="Genomic_DNA"/>
</dbReference>
<name>A0A1I6GFV8_9EURY</name>
<sequence length="249" mass="28902">MRETKRTLWESWLDRNVDADDPVPLFNTEDDLTVSLVDHGRAKRRPVLERSREMEASVRSAVAKVADDHETRRGRYDGVVYMMYTLDRSELVPLYIGKSGKFKKESDGLSANLEHVESNDNKFARWGYGNAYHMGDLSAAALDACDDVDTSNHGSPKAKYRTWARRMFETGTRRLQRPVYFWIRAWDRSEGPYPDTYPYLAELEYQLIGIAYELYPETLLNTEGVPNNPDAYAKMREWIHRDQTGLDDF</sequence>
<evidence type="ECO:0000313" key="2">
    <source>
        <dbReference type="Proteomes" id="UP000198531"/>
    </source>
</evidence>
<reference evidence="2" key="1">
    <citation type="submission" date="2016-10" db="EMBL/GenBank/DDBJ databases">
        <authorList>
            <person name="Varghese N."/>
            <person name="Submissions S."/>
        </authorList>
    </citation>
    <scope>NUCLEOTIDE SEQUENCE [LARGE SCALE GENOMIC DNA]</scope>
    <source>
        <strain evidence="2">CGMCC 1.7736</strain>
    </source>
</reference>
<dbReference type="RefSeq" id="WP_089805285.1">
    <property type="nucleotide sequence ID" value="NZ_FOYT01000001.1"/>
</dbReference>
<keyword evidence="2" id="KW-1185">Reference proteome</keyword>
<dbReference type="STRING" id="553469.SAMN04487947_1083"/>
<organism evidence="1 2">
    <name type="scientific">Halogeometricum rufum</name>
    <dbReference type="NCBI Taxonomy" id="553469"/>
    <lineage>
        <taxon>Archaea</taxon>
        <taxon>Methanobacteriati</taxon>
        <taxon>Methanobacteriota</taxon>
        <taxon>Stenosarchaea group</taxon>
        <taxon>Halobacteria</taxon>
        <taxon>Halobacteriales</taxon>
        <taxon>Haloferacaceae</taxon>
        <taxon>Halogeometricum</taxon>
    </lineage>
</organism>
<dbReference type="AlphaFoldDB" id="A0A1I6GFV8"/>